<protein>
    <recommendedName>
        <fullName evidence="4">GlsB/YeaQ/YmgE family stress response membrane protein</fullName>
    </recommendedName>
</protein>
<gene>
    <name evidence="2" type="ORF">PAM7066_03187</name>
</gene>
<dbReference type="Proteomes" id="UP000193870">
    <property type="component" value="Unassembled WGS sequence"/>
</dbReference>
<dbReference type="STRING" id="315423.SAMN04488020_11213"/>
<name>A0A1Y5TMW6_9RHOB</name>
<keyword evidence="1" id="KW-0812">Transmembrane</keyword>
<dbReference type="EMBL" id="FWFV01000011">
    <property type="protein sequence ID" value="SLN64127.1"/>
    <property type="molecule type" value="Genomic_DNA"/>
</dbReference>
<dbReference type="RefSeq" id="WP_085855165.1">
    <property type="nucleotide sequence ID" value="NZ_FOPF01000012.1"/>
</dbReference>
<proteinExistence type="predicted"/>
<evidence type="ECO:0000256" key="1">
    <source>
        <dbReference type="SAM" id="Phobius"/>
    </source>
</evidence>
<evidence type="ECO:0000313" key="2">
    <source>
        <dbReference type="EMBL" id="SLN64127.1"/>
    </source>
</evidence>
<accession>A0A1Y5TMW6</accession>
<keyword evidence="1" id="KW-0472">Membrane</keyword>
<evidence type="ECO:0000313" key="3">
    <source>
        <dbReference type="Proteomes" id="UP000193870"/>
    </source>
</evidence>
<dbReference type="AlphaFoldDB" id="A0A1Y5TMW6"/>
<evidence type="ECO:0008006" key="4">
    <source>
        <dbReference type="Google" id="ProtNLM"/>
    </source>
</evidence>
<feature type="transmembrane region" description="Helical" evidence="1">
    <location>
        <begin position="35"/>
        <end position="60"/>
    </location>
</feature>
<keyword evidence="3" id="KW-1185">Reference proteome</keyword>
<keyword evidence="1" id="KW-1133">Transmembrane helix</keyword>
<sequence length="92" mass="8966">MEGLLDAIGAVALTLLVVIGLVAGFIAGKIAGRNMVLYLIVGVAAAVAIPFLLAALGLGVLAAGGLLLLLAVAAVGAVVVLAVVRALVGRRK</sequence>
<feature type="transmembrane region" description="Helical" evidence="1">
    <location>
        <begin position="66"/>
        <end position="88"/>
    </location>
</feature>
<feature type="transmembrane region" description="Helical" evidence="1">
    <location>
        <begin position="6"/>
        <end position="28"/>
    </location>
</feature>
<organism evidence="2 3">
    <name type="scientific">Palleronia marisminoris</name>
    <dbReference type="NCBI Taxonomy" id="315423"/>
    <lineage>
        <taxon>Bacteria</taxon>
        <taxon>Pseudomonadati</taxon>
        <taxon>Pseudomonadota</taxon>
        <taxon>Alphaproteobacteria</taxon>
        <taxon>Rhodobacterales</taxon>
        <taxon>Roseobacteraceae</taxon>
        <taxon>Palleronia</taxon>
    </lineage>
</organism>
<reference evidence="2 3" key="1">
    <citation type="submission" date="2017-03" db="EMBL/GenBank/DDBJ databases">
        <authorList>
            <person name="Afonso C.L."/>
            <person name="Miller P.J."/>
            <person name="Scott M.A."/>
            <person name="Spackman E."/>
            <person name="Goraichik I."/>
            <person name="Dimitrov K.M."/>
            <person name="Suarez D.L."/>
            <person name="Swayne D.E."/>
        </authorList>
    </citation>
    <scope>NUCLEOTIDE SEQUENCE [LARGE SCALE GENOMIC DNA]</scope>
    <source>
        <strain evidence="2 3">CECT 7066</strain>
    </source>
</reference>